<dbReference type="AlphaFoldDB" id="A0A2A5JF11"/>
<name>A0A2A5JF11_RHOSG</name>
<dbReference type="PANTHER" id="PTHR28629:SF4">
    <property type="entry name" value="TRIOKINASE_FMN CYCLASE"/>
    <property type="match status" value="1"/>
</dbReference>
<reference evidence="7 8" key="1">
    <citation type="submission" date="2017-07" db="EMBL/GenBank/DDBJ databases">
        <title>Draft sequence of Rhodococcus enclensis 23b-28.</title>
        <authorList>
            <person name="Besaury L."/>
            <person name="Sancelme M."/>
            <person name="Amato P."/>
            <person name="Lallement A."/>
            <person name="Delort A.-M."/>
        </authorList>
    </citation>
    <scope>NUCLEOTIDE SEQUENCE [LARGE SCALE GENOMIC DNA]</scope>
    <source>
        <strain evidence="7 8">23b-28</strain>
    </source>
</reference>
<dbReference type="InterPro" id="IPR036117">
    <property type="entry name" value="DhaL_dom_sf"/>
</dbReference>
<evidence type="ECO:0000313" key="8">
    <source>
        <dbReference type="Proteomes" id="UP000230886"/>
    </source>
</evidence>
<evidence type="ECO:0000256" key="1">
    <source>
        <dbReference type="ARBA" id="ARBA00022679"/>
    </source>
</evidence>
<dbReference type="PROSITE" id="PS51480">
    <property type="entry name" value="DHAL"/>
    <property type="match status" value="1"/>
</dbReference>
<dbReference type="FunFam" id="3.40.50.10440:FF:000001">
    <property type="entry name" value="Dihydroxyacetone kinase, DhaK subunit"/>
    <property type="match status" value="1"/>
</dbReference>
<feature type="domain" description="DhaL" evidence="5">
    <location>
        <begin position="360"/>
        <end position="561"/>
    </location>
</feature>
<dbReference type="NCBIfam" id="NF011049">
    <property type="entry name" value="PRK14479.1"/>
    <property type="match status" value="1"/>
</dbReference>
<dbReference type="Proteomes" id="UP000230886">
    <property type="component" value="Unassembled WGS sequence"/>
</dbReference>
<dbReference type="PROSITE" id="PS51481">
    <property type="entry name" value="DHAK"/>
    <property type="match status" value="1"/>
</dbReference>
<dbReference type="GO" id="GO:0005524">
    <property type="term" value="F:ATP binding"/>
    <property type="evidence" value="ECO:0007669"/>
    <property type="project" value="UniProtKB-KW"/>
</dbReference>
<proteinExistence type="predicted"/>
<evidence type="ECO:0000259" key="5">
    <source>
        <dbReference type="PROSITE" id="PS51480"/>
    </source>
</evidence>
<dbReference type="SUPFAM" id="SSF101473">
    <property type="entry name" value="DhaL-like"/>
    <property type="match status" value="1"/>
</dbReference>
<dbReference type="Gene3D" id="1.25.40.340">
    <property type="match status" value="1"/>
</dbReference>
<dbReference type="GO" id="GO:0005829">
    <property type="term" value="C:cytosol"/>
    <property type="evidence" value="ECO:0007669"/>
    <property type="project" value="TreeGrafter"/>
</dbReference>
<dbReference type="FunFam" id="3.30.1180.20:FF:000001">
    <property type="entry name" value="Dihydroxyacetone kinase 1"/>
    <property type="match status" value="1"/>
</dbReference>
<keyword evidence="2" id="KW-0547">Nucleotide-binding</keyword>
<dbReference type="Gene3D" id="3.30.1180.20">
    <property type="entry name" value="Dihydroxyacetone kinase, domain 2"/>
    <property type="match status" value="1"/>
</dbReference>
<dbReference type="Pfam" id="PF02734">
    <property type="entry name" value="Dak2"/>
    <property type="match status" value="1"/>
</dbReference>
<dbReference type="GO" id="GO:0019563">
    <property type="term" value="P:glycerol catabolic process"/>
    <property type="evidence" value="ECO:0007669"/>
    <property type="project" value="TreeGrafter"/>
</dbReference>
<feature type="domain" description="DhaK" evidence="6">
    <location>
        <begin position="6"/>
        <end position="328"/>
    </location>
</feature>
<gene>
    <name evidence="7" type="ORF">CHR55_06935</name>
</gene>
<dbReference type="Pfam" id="PF02733">
    <property type="entry name" value="Dak1"/>
    <property type="match status" value="1"/>
</dbReference>
<protein>
    <submittedName>
        <fullName evidence="7">Dihydroxyacetone kinase</fullName>
    </submittedName>
</protein>
<evidence type="ECO:0000256" key="2">
    <source>
        <dbReference type="ARBA" id="ARBA00022741"/>
    </source>
</evidence>
<keyword evidence="1" id="KW-0808">Transferase</keyword>
<evidence type="ECO:0000313" key="7">
    <source>
        <dbReference type="EMBL" id="PCK28160.1"/>
    </source>
</evidence>
<dbReference type="InterPro" id="IPR004006">
    <property type="entry name" value="DhaK_dom"/>
</dbReference>
<organism evidence="7 8">
    <name type="scientific">Rhodococcus qingshengii</name>
    <dbReference type="NCBI Taxonomy" id="334542"/>
    <lineage>
        <taxon>Bacteria</taxon>
        <taxon>Bacillati</taxon>
        <taxon>Actinomycetota</taxon>
        <taxon>Actinomycetes</taxon>
        <taxon>Mycobacteriales</taxon>
        <taxon>Nocardiaceae</taxon>
        <taxon>Rhodococcus</taxon>
        <taxon>Rhodococcus erythropolis group</taxon>
    </lineage>
</organism>
<evidence type="ECO:0000256" key="4">
    <source>
        <dbReference type="ARBA" id="ARBA00022840"/>
    </source>
</evidence>
<dbReference type="InterPro" id="IPR004007">
    <property type="entry name" value="DhaL_dom"/>
</dbReference>
<evidence type="ECO:0000259" key="6">
    <source>
        <dbReference type="PROSITE" id="PS51481"/>
    </source>
</evidence>
<dbReference type="PANTHER" id="PTHR28629">
    <property type="entry name" value="TRIOKINASE/FMN CYCLASE"/>
    <property type="match status" value="1"/>
</dbReference>
<dbReference type="EMBL" id="NOVD01000003">
    <property type="protein sequence ID" value="PCK28160.1"/>
    <property type="molecule type" value="Genomic_DNA"/>
</dbReference>
<dbReference type="FunFam" id="1.25.40.340:FF:000002">
    <property type="entry name" value="Dihydroxyacetone kinase, L subunit"/>
    <property type="match status" value="1"/>
</dbReference>
<sequence length="562" mass="58858">MMFMRSAKTFVPDALRGLIASTDDIAWNPDPGYLTRARPLPRGRVALVSGGGSGHEPMHAGFIGEGMLTAVCPGLVFSSPNALQIHEGSKAADAGGGVLHIVKNYTGDVMNFGIARELLREDKIDTDVVLVDDDVATERADGSGPGRRGTAATIVVEKVCGASAARGDDLAEVTRIGQHVAHSARSMAVALRPCTLPGADEPSFDLPAGQMELGIGIHGERGTERVDALPAPELVRRLTDPIIKSLSLAEGDRVIAVVNGLGATHPLELQLLFAELGDYLDEQGIHIERTLIGTFVTALNMVGASITLVRTDKEILELWDAPTKAPAWPNAIAREYTGMGTRESFGPTFTPDTSRTAESSFVGSWIADWAEKVLDQEPALTDLDRRAGDGDFGTNMVAALDQLDISAIRDTYSTATIFDAVSQAYLGHAGGTSGALFGIWFRHFFRVAADSADSELDLGAIAAAARAGLDNITSLGGARVGDKTMVDAIVPAVESLEQSVSSEADRDAALASAAEAAAAGAESTETMLANRGRASYVGEAARGVVDPGALLIAWFFASAVGH</sequence>
<keyword evidence="3 7" id="KW-0418">Kinase</keyword>
<dbReference type="SUPFAM" id="SSF82549">
    <property type="entry name" value="DAK1/DegV-like"/>
    <property type="match status" value="1"/>
</dbReference>
<keyword evidence="4" id="KW-0067">ATP-binding</keyword>
<evidence type="ECO:0000256" key="3">
    <source>
        <dbReference type="ARBA" id="ARBA00022777"/>
    </source>
</evidence>
<accession>A0A2A5JF11</accession>
<comment type="caution">
    <text evidence="7">The sequence shown here is derived from an EMBL/GenBank/DDBJ whole genome shotgun (WGS) entry which is preliminary data.</text>
</comment>
<dbReference type="GO" id="GO:0004371">
    <property type="term" value="F:glycerone kinase activity"/>
    <property type="evidence" value="ECO:0007669"/>
    <property type="project" value="InterPro"/>
</dbReference>
<dbReference type="InterPro" id="IPR050861">
    <property type="entry name" value="Dihydroxyacetone_Kinase"/>
</dbReference>
<dbReference type="SMART" id="SM01120">
    <property type="entry name" value="Dak2"/>
    <property type="match status" value="1"/>
</dbReference>
<dbReference type="Gene3D" id="3.40.50.10440">
    <property type="entry name" value="Dihydroxyacetone kinase, domain 1"/>
    <property type="match status" value="1"/>
</dbReference>